<dbReference type="InterPro" id="IPR024615">
    <property type="entry name" value="CRISPR-assoc_Cmr2_N"/>
</dbReference>
<dbReference type="PROSITE" id="PS50887">
    <property type="entry name" value="GGDEF"/>
    <property type="match status" value="1"/>
</dbReference>
<dbReference type="InterPro" id="IPR054767">
    <property type="entry name" value="Cas10-Cmr2_palm2"/>
</dbReference>
<dbReference type="AlphaFoldDB" id="A0A2J6X452"/>
<dbReference type="Gene3D" id="3.30.70.270">
    <property type="match status" value="1"/>
</dbReference>
<evidence type="ECO:0000313" key="4">
    <source>
        <dbReference type="EMBL" id="PMP81111.1"/>
    </source>
</evidence>
<dbReference type="Pfam" id="PF12469">
    <property type="entry name" value="Cmr2_N"/>
    <property type="match status" value="1"/>
</dbReference>
<dbReference type="InterPro" id="IPR000160">
    <property type="entry name" value="GGDEF_dom"/>
</dbReference>
<dbReference type="InterPro" id="IPR038242">
    <property type="entry name" value="Cmr2_N"/>
</dbReference>
<dbReference type="CDD" id="cd09679">
    <property type="entry name" value="Cas10_III"/>
    <property type="match status" value="1"/>
</dbReference>
<evidence type="ECO:0000256" key="2">
    <source>
        <dbReference type="ARBA" id="ARBA00023118"/>
    </source>
</evidence>
<dbReference type="Gene3D" id="3.30.70.2220">
    <property type="entry name" value="CRISPR-Cas system, Cmr2 subunit, D1 domain, cysteine cluster"/>
    <property type="match status" value="1"/>
</dbReference>
<evidence type="ECO:0000256" key="1">
    <source>
        <dbReference type="ARBA" id="ARBA00022741"/>
    </source>
</evidence>
<dbReference type="GO" id="GO:0051607">
    <property type="term" value="P:defense response to virus"/>
    <property type="evidence" value="ECO:0007669"/>
    <property type="project" value="UniProtKB-KW"/>
</dbReference>
<dbReference type="Proteomes" id="UP000236910">
    <property type="component" value="Unassembled WGS sequence"/>
</dbReference>
<gene>
    <name evidence="4" type="ORF">C0175_06055</name>
</gene>
<dbReference type="Pfam" id="PF22335">
    <property type="entry name" value="Cas10-Cmr2_palm2"/>
    <property type="match status" value="1"/>
</dbReference>
<keyword evidence="2" id="KW-0051">Antiviral defense</keyword>
<evidence type="ECO:0000313" key="5">
    <source>
        <dbReference type="Proteomes" id="UP000236910"/>
    </source>
</evidence>
<organism evidence="4 5">
    <name type="scientific">Caldisericum exile</name>
    <dbReference type="NCBI Taxonomy" id="693075"/>
    <lineage>
        <taxon>Bacteria</taxon>
        <taxon>Pseudomonadati</taxon>
        <taxon>Caldisericota/Cryosericota group</taxon>
        <taxon>Caldisericota</taxon>
        <taxon>Caldisericia</taxon>
        <taxon>Caldisericales</taxon>
        <taxon>Caldisericaceae</taxon>
        <taxon>Caldisericum</taxon>
    </lineage>
</organism>
<dbReference type="InterPro" id="IPR013407">
    <property type="entry name" value="CRISPR-assoc_prot_Cmr2"/>
</dbReference>
<comment type="caution">
    <text evidence="4">The sequence shown here is derived from an EMBL/GenBank/DDBJ whole genome shotgun (WGS) entry which is preliminary data.</text>
</comment>
<evidence type="ECO:0000259" key="3">
    <source>
        <dbReference type="PROSITE" id="PS50887"/>
    </source>
</evidence>
<dbReference type="NCBIfam" id="TIGR02577">
    <property type="entry name" value="cas_TM1794_Cmr2"/>
    <property type="match status" value="2"/>
</dbReference>
<reference evidence="4 5" key="1">
    <citation type="submission" date="2018-01" db="EMBL/GenBank/DDBJ databases">
        <title>Metagenomic assembled genomes from two thermal pools in the Uzon Caldera, Kamchatka, Russia.</title>
        <authorList>
            <person name="Wilkins L."/>
            <person name="Ettinger C."/>
        </authorList>
    </citation>
    <scope>NUCLEOTIDE SEQUENCE [LARGE SCALE GENOMIC DNA]</scope>
    <source>
        <strain evidence="4">ARK-10</strain>
    </source>
</reference>
<dbReference type="InterPro" id="IPR043128">
    <property type="entry name" value="Rev_trsase/Diguanyl_cyclase"/>
</dbReference>
<dbReference type="EMBL" id="PNIX01000347">
    <property type="protein sequence ID" value="PMP81111.1"/>
    <property type="molecule type" value="Genomic_DNA"/>
</dbReference>
<proteinExistence type="predicted"/>
<feature type="domain" description="GGDEF" evidence="3">
    <location>
        <begin position="497"/>
        <end position="689"/>
    </location>
</feature>
<accession>A0A2J6X452</accession>
<keyword evidence="1" id="KW-0547">Nucleotide-binding</keyword>
<sequence length="831" mass="95968">MNNWNYKLNGLIHDPVYKFLNIKGHEKLLGEINEKIGFTGKEENADPQASSMDRFLFPAERSNCSEDGRICQSFVGKDAVWKHSLGGSKVEIQNYKKISEREATDVFWALHQKFIEEMIDPIKDYKTPERHIDYKRMFLKLWWDLPKWTEKRLGTTLVPADTRMPNHSILDHLFITSALSGIKEPAFLFISIGPVQSFIASARKTVDLWAGSYLLSQLSLDCMLDIAEEFGPDAIVFPDLHKQKRVKEWIESKGIDLMDHETLSDFYASIPNKFLAIVENEDAEVLANKVRKNLKQRWQKLTDDAKVYFKSKGTLKDETLWDKQVKTFPEFYHSITKWPKTPEEFYQKFETYFNEKFDQRFESFHSTMEKITTKTKTYNLGIGAFYGLIFEMARRDLDAVKMTVPFESYTGKDGIDNDNLSGRFEHVVSIDEGDTKDKLNALDAIKRYCVEERYKDIVTNHFKKYGHVPSTDEIAIGWLLPDKIVPTKEDPNKKEGAKIGILLMDGDQMGKWISGQKAPKWEESFSDFTLNHNTFKNLIDEGFLRSQRFVYPAYHRAITSALTNFTTYVDEIVSKHGGLLIYAGGDDVMAFLPAFEVFACADELRKAFCGKDLKLKDVEFKDGFIFKSGTPVSQVMGLNASMSAGIAVGHYEYPLSELLKYAREAEHKAKENKESKEDEGRNAFALYTVRRSGQISFSSSKWDSPKDILKIAEEILEFTGKDRDEEKISPKLVKLLADREMYFEENNSKFSFTQDIKAVIDSKEVFEKYLDYLIEQRLSSKLSKDQKGKIKEEMSNYLKEFLETSNLDEDKMIKRTTLLNEMLFAKRGDNR</sequence>
<name>A0A2J6X452_9BACT</name>
<protein>
    <recommendedName>
        <fullName evidence="3">GGDEF domain-containing protein</fullName>
    </recommendedName>
</protein>
<dbReference type="GO" id="GO:0000166">
    <property type="term" value="F:nucleotide binding"/>
    <property type="evidence" value="ECO:0007669"/>
    <property type="project" value="UniProtKB-KW"/>
</dbReference>